<evidence type="ECO:0000259" key="1">
    <source>
        <dbReference type="Pfam" id="PF10686"/>
    </source>
</evidence>
<dbReference type="EMBL" id="MK797984">
    <property type="protein sequence ID" value="QCG76130.1"/>
    <property type="molecule type" value="Genomic_DNA"/>
</dbReference>
<gene>
    <name evidence="2" type="ORF">EST35_0249</name>
</gene>
<keyword evidence="3" id="KW-1185">Reference proteome</keyword>
<proteinExistence type="predicted"/>
<name>A0A4Y5JUL4_9CAUD</name>
<protein>
    <recommendedName>
        <fullName evidence="1">YspA cpYpsA-related SLOG domain-containing protein</fullName>
    </recommendedName>
</protein>
<accession>A0A4Y5JUL4</accession>
<dbReference type="InterPro" id="IPR019627">
    <property type="entry name" value="YAcAr"/>
</dbReference>
<organism evidence="2 3">
    <name type="scientific">Pseudomonas phage vB_PaeM_PA5oct</name>
    <dbReference type="NCBI Taxonomy" id="2163605"/>
    <lineage>
        <taxon>Viruses</taxon>
        <taxon>Duplodnaviria</taxon>
        <taxon>Heunggongvirae</taxon>
        <taxon>Uroviricota</taxon>
        <taxon>Caudoviricetes</taxon>
        <taxon>Arenbergviridae</taxon>
        <taxon>Wroclawvirus</taxon>
        <taxon>Wroclawvirus PA5oct</taxon>
    </lineage>
</organism>
<sequence>MKYLAVVGSRGYIDSDFIFLVLDALFTEYMYEGIVSGGCKNSPDEIAAIYANLNNIPLLEIKPNWKQYGKSAGFKRNVEIWDNAHSGVAFWDGVSKGTKHSFYIAKSQNKDIIIFKGKELYE</sequence>
<evidence type="ECO:0000313" key="2">
    <source>
        <dbReference type="EMBL" id="QCG76130.1"/>
    </source>
</evidence>
<reference evidence="3" key="1">
    <citation type="journal article" date="2020" name="bioRxiv">
        <title>Integrative omics analysis of Pseudomonas aeruginosa virus PA5oct highlights the molecular complexity of jumbo phages.</title>
        <authorList>
            <person name="Lood C."/>
            <person name="Danis-Wlodarczyk K."/>
            <person name="Blasdel B.G."/>
            <person name="Jang H.B."/>
            <person name="Vandenheuvel D."/>
            <person name="Briers Y."/>
            <person name="Noben J.-P."/>
            <person name="van Noort V."/>
            <person name="Drulis-Kawa Z."/>
            <person name="Lavigne R."/>
        </authorList>
    </citation>
    <scope>NUCLEOTIDE SEQUENCE [LARGE SCALE GENOMIC DNA]</scope>
</reference>
<evidence type="ECO:0000313" key="3">
    <source>
        <dbReference type="Proteomes" id="UP000316733"/>
    </source>
</evidence>
<dbReference type="Pfam" id="PF10686">
    <property type="entry name" value="YAcAr"/>
    <property type="match status" value="1"/>
</dbReference>
<feature type="domain" description="YspA cpYpsA-related SLOG" evidence="1">
    <location>
        <begin position="5"/>
        <end position="68"/>
    </location>
</feature>
<dbReference type="Proteomes" id="UP000316733">
    <property type="component" value="Segment"/>
</dbReference>